<proteinExistence type="predicted"/>
<evidence type="ECO:0000313" key="1">
    <source>
        <dbReference type="EMBL" id="SDD92749.1"/>
    </source>
</evidence>
<dbReference type="EMBL" id="FMZE01000014">
    <property type="protein sequence ID" value="SDD92749.1"/>
    <property type="molecule type" value="Genomic_DNA"/>
</dbReference>
<gene>
    <name evidence="1" type="ORF">SAMN05421630_114163</name>
</gene>
<organism evidence="1 2">
    <name type="scientific">Prauserella marina</name>
    <dbReference type="NCBI Taxonomy" id="530584"/>
    <lineage>
        <taxon>Bacteria</taxon>
        <taxon>Bacillati</taxon>
        <taxon>Actinomycetota</taxon>
        <taxon>Actinomycetes</taxon>
        <taxon>Pseudonocardiales</taxon>
        <taxon>Pseudonocardiaceae</taxon>
        <taxon>Prauserella</taxon>
    </lineage>
</organism>
<dbReference type="RefSeq" id="WP_176879909.1">
    <property type="nucleotide sequence ID" value="NZ_CP016353.1"/>
</dbReference>
<accession>A0A222VK88</accession>
<reference evidence="1 2" key="1">
    <citation type="submission" date="2016-10" db="EMBL/GenBank/DDBJ databases">
        <authorList>
            <person name="de Groot N.N."/>
        </authorList>
    </citation>
    <scope>NUCLEOTIDE SEQUENCE [LARGE SCALE GENOMIC DNA]</scope>
    <source>
        <strain evidence="1 2">CGMCC 4.5506</strain>
    </source>
</reference>
<dbReference type="AlphaFoldDB" id="A0A222VK88"/>
<protein>
    <submittedName>
        <fullName evidence="1">Uncharacterized protein</fullName>
    </submittedName>
</protein>
<sequence>MRHSVLAVVAALVWLLAPPAFAQDDTEVSSPPAVPGSETGTELPPKLDVPSALAALEDEQIYRAPGAVAYLDEELIRAELGPDMRILIGPFTGPVGETGNYVDDSERRAQTYIPLREWSEDTGRVLIRVEGLLASSSKGVTATPSDLDELRGHTAAHDVTDAVLTLIRHAKDLPTDSTDYPVRQVVAPTERQVSELAEILRRTPVYNAPGREDPIALPRDLIEERTGFTVRAAALPVLAPGEPVVDYAPALAEEFPGEVVLVAHGGWLDVAGPENVALTSARNYAFGRFQQGSFRQGSPMQDRIGTILVRADELLTEHPFGRPQPKTLQELISEVAPWVLGGSALVVAGIPLARMTARRVEKARAERAEFAERRAETFAELAALGEDLLAEDDQRDTSGAAERHATATTLFEQATTTAAMEQVRVVIGEGSRQLRPGRKKRRKKRRKQLRERANAEAATENES</sequence>
<dbReference type="STRING" id="530584.SAMN05421630_114163"/>
<dbReference type="KEGG" id="pmad:BAY61_03700"/>
<dbReference type="Proteomes" id="UP000199494">
    <property type="component" value="Unassembled WGS sequence"/>
</dbReference>
<keyword evidence="2" id="KW-1185">Reference proteome</keyword>
<evidence type="ECO:0000313" key="2">
    <source>
        <dbReference type="Proteomes" id="UP000199494"/>
    </source>
</evidence>
<name>A0A222VK88_9PSEU</name>